<organism evidence="11 12">
    <name type="scientific">Methylotenera versatilis (strain 301)</name>
    <dbReference type="NCBI Taxonomy" id="666681"/>
    <lineage>
        <taxon>Bacteria</taxon>
        <taxon>Pseudomonadati</taxon>
        <taxon>Pseudomonadota</taxon>
        <taxon>Betaproteobacteria</taxon>
        <taxon>Nitrosomonadales</taxon>
        <taxon>Methylophilaceae</taxon>
        <taxon>Methylotenera</taxon>
    </lineage>
</organism>
<dbReference type="SMART" id="SM00052">
    <property type="entry name" value="EAL"/>
    <property type="match status" value="1"/>
</dbReference>
<feature type="domain" description="GGDEF" evidence="10">
    <location>
        <begin position="773"/>
        <end position="906"/>
    </location>
</feature>
<evidence type="ECO:0000256" key="2">
    <source>
        <dbReference type="ARBA" id="ARBA00022475"/>
    </source>
</evidence>
<evidence type="ECO:0000313" key="11">
    <source>
        <dbReference type="EMBL" id="ADI30674.1"/>
    </source>
</evidence>
<dbReference type="FunFam" id="3.30.70.270:FF:000001">
    <property type="entry name" value="Diguanylate cyclase domain protein"/>
    <property type="match status" value="1"/>
</dbReference>
<dbReference type="EMBL" id="CP002056">
    <property type="protein sequence ID" value="ADI30674.1"/>
    <property type="molecule type" value="Genomic_DNA"/>
</dbReference>
<dbReference type="InterPro" id="IPR000160">
    <property type="entry name" value="GGDEF_dom"/>
</dbReference>
<feature type="transmembrane region" description="Helical" evidence="6">
    <location>
        <begin position="191"/>
        <end position="210"/>
    </location>
</feature>
<dbReference type="Pfam" id="PF13426">
    <property type="entry name" value="PAS_9"/>
    <property type="match status" value="1"/>
</dbReference>
<dbReference type="InterPro" id="IPR029016">
    <property type="entry name" value="GAF-like_dom_sf"/>
</dbReference>
<evidence type="ECO:0000259" key="7">
    <source>
        <dbReference type="PROSITE" id="PS50112"/>
    </source>
</evidence>
<evidence type="ECO:0000259" key="10">
    <source>
        <dbReference type="PROSITE" id="PS50887"/>
    </source>
</evidence>
<feature type="transmembrane region" description="Helical" evidence="6">
    <location>
        <begin position="41"/>
        <end position="60"/>
    </location>
</feature>
<dbReference type="InterPro" id="IPR043128">
    <property type="entry name" value="Rev_trsase/Diguanyl_cyclase"/>
</dbReference>
<keyword evidence="12" id="KW-1185">Reference proteome</keyword>
<keyword evidence="5 6" id="KW-0472">Membrane</keyword>
<dbReference type="HOGENOM" id="CLU_000445_70_20_4"/>
<dbReference type="Gene3D" id="3.30.70.270">
    <property type="match status" value="1"/>
</dbReference>
<feature type="transmembrane region" description="Helical" evidence="6">
    <location>
        <begin position="160"/>
        <end position="179"/>
    </location>
</feature>
<dbReference type="KEGG" id="meh:M301_2309"/>
<dbReference type="eggNOG" id="COG2203">
    <property type="taxonomic scope" value="Bacteria"/>
</dbReference>
<dbReference type="STRING" id="666681.M301_2309"/>
<feature type="domain" description="PAS" evidence="7">
    <location>
        <begin position="616"/>
        <end position="662"/>
    </location>
</feature>
<evidence type="ECO:0000256" key="3">
    <source>
        <dbReference type="ARBA" id="ARBA00022692"/>
    </source>
</evidence>
<reference evidence="12" key="1">
    <citation type="submission" date="2010-05" db="EMBL/GenBank/DDBJ databases">
        <title>Complete sequence of Methylotenera sp. 301.</title>
        <authorList>
            <person name="Lucas S."/>
            <person name="Copeland A."/>
            <person name="Lapidus A."/>
            <person name="Cheng J.-F."/>
            <person name="Bruce D."/>
            <person name="Goodwin L."/>
            <person name="Pitluck S."/>
            <person name="Clum A."/>
            <person name="Land M."/>
            <person name="Hauser L."/>
            <person name="Kyrpides N."/>
            <person name="Ivanova N."/>
            <person name="Chistoservova L."/>
            <person name="Kalyuzhnaya M."/>
            <person name="Woyke T."/>
        </authorList>
    </citation>
    <scope>NUCLEOTIDE SEQUENCE [LARGE SCALE GENOMIC DNA]</scope>
    <source>
        <strain evidence="12">301</strain>
    </source>
</reference>
<keyword evidence="3 6" id="KW-0812">Transmembrane</keyword>
<dbReference type="PROSITE" id="PS50887">
    <property type="entry name" value="GGDEF"/>
    <property type="match status" value="1"/>
</dbReference>
<feature type="transmembrane region" description="Helical" evidence="6">
    <location>
        <begin position="120"/>
        <end position="148"/>
    </location>
</feature>
<feature type="transmembrane region" description="Helical" evidence="6">
    <location>
        <begin position="16"/>
        <end position="34"/>
    </location>
</feature>
<feature type="transmembrane region" description="Helical" evidence="6">
    <location>
        <begin position="276"/>
        <end position="294"/>
    </location>
</feature>
<dbReference type="RefSeq" id="WP_013148982.1">
    <property type="nucleotide sequence ID" value="NC_014207.1"/>
</dbReference>
<evidence type="ECO:0000259" key="8">
    <source>
        <dbReference type="PROSITE" id="PS50113"/>
    </source>
</evidence>
<dbReference type="PROSITE" id="PS50113">
    <property type="entry name" value="PAC"/>
    <property type="match status" value="1"/>
</dbReference>
<evidence type="ECO:0000256" key="1">
    <source>
        <dbReference type="ARBA" id="ARBA00004651"/>
    </source>
</evidence>
<dbReference type="Gene3D" id="3.20.20.450">
    <property type="entry name" value="EAL domain"/>
    <property type="match status" value="1"/>
</dbReference>
<dbReference type="InterPro" id="IPR000700">
    <property type="entry name" value="PAS-assoc_C"/>
</dbReference>
<dbReference type="SUPFAM" id="SSF55781">
    <property type="entry name" value="GAF domain-like"/>
    <property type="match status" value="1"/>
</dbReference>
<dbReference type="InterPro" id="IPR029787">
    <property type="entry name" value="Nucleotide_cyclase"/>
</dbReference>
<feature type="transmembrane region" description="Helical" evidence="6">
    <location>
        <begin position="80"/>
        <end position="104"/>
    </location>
</feature>
<dbReference type="Gene3D" id="3.30.450.40">
    <property type="match status" value="1"/>
</dbReference>
<dbReference type="SMART" id="SM00091">
    <property type="entry name" value="PAS"/>
    <property type="match status" value="2"/>
</dbReference>
<dbReference type="PANTHER" id="PTHR44757">
    <property type="entry name" value="DIGUANYLATE CYCLASE DGCP"/>
    <property type="match status" value="1"/>
</dbReference>
<keyword evidence="2" id="KW-1003">Cell membrane</keyword>
<dbReference type="PROSITE" id="PS50112">
    <property type="entry name" value="PAS"/>
    <property type="match status" value="1"/>
</dbReference>
<dbReference type="CDD" id="cd00130">
    <property type="entry name" value="PAS"/>
    <property type="match status" value="2"/>
</dbReference>
<evidence type="ECO:0000256" key="6">
    <source>
        <dbReference type="SAM" id="Phobius"/>
    </source>
</evidence>
<dbReference type="CDD" id="cd01948">
    <property type="entry name" value="EAL"/>
    <property type="match status" value="1"/>
</dbReference>
<dbReference type="CDD" id="cd01949">
    <property type="entry name" value="GGDEF"/>
    <property type="match status" value="1"/>
</dbReference>
<dbReference type="InterPro" id="IPR001610">
    <property type="entry name" value="PAC"/>
</dbReference>
<dbReference type="SUPFAM" id="SSF55785">
    <property type="entry name" value="PYP-like sensor domain (PAS domain)"/>
    <property type="match status" value="2"/>
</dbReference>
<dbReference type="eggNOG" id="COG3447">
    <property type="taxonomic scope" value="Bacteria"/>
</dbReference>
<dbReference type="InterPro" id="IPR035965">
    <property type="entry name" value="PAS-like_dom_sf"/>
</dbReference>
<name>D7DLY0_METV0</name>
<feature type="transmembrane region" description="Helical" evidence="6">
    <location>
        <begin position="242"/>
        <end position="264"/>
    </location>
</feature>
<dbReference type="NCBIfam" id="TIGR00229">
    <property type="entry name" value="sensory_box"/>
    <property type="match status" value="1"/>
</dbReference>
<dbReference type="Pfam" id="PF13185">
    <property type="entry name" value="GAF_2"/>
    <property type="match status" value="1"/>
</dbReference>
<dbReference type="Proteomes" id="UP000000383">
    <property type="component" value="Chromosome"/>
</dbReference>
<dbReference type="SUPFAM" id="SSF55073">
    <property type="entry name" value="Nucleotide cyclase"/>
    <property type="match status" value="1"/>
</dbReference>
<dbReference type="InterPro" id="IPR001633">
    <property type="entry name" value="EAL_dom"/>
</dbReference>
<dbReference type="AlphaFoldDB" id="D7DLY0"/>
<dbReference type="Pfam" id="PF00563">
    <property type="entry name" value="EAL"/>
    <property type="match status" value="1"/>
</dbReference>
<comment type="subcellular location">
    <subcellularLocation>
        <location evidence="1">Cell membrane</location>
        <topology evidence="1">Multi-pass membrane protein</topology>
    </subcellularLocation>
</comment>
<dbReference type="Gene3D" id="3.30.450.20">
    <property type="entry name" value="PAS domain"/>
    <property type="match status" value="2"/>
</dbReference>
<gene>
    <name evidence="11" type="ordered locus">M301_2309</name>
</gene>
<dbReference type="InterPro" id="IPR035919">
    <property type="entry name" value="EAL_sf"/>
</dbReference>
<reference evidence="11 12" key="2">
    <citation type="journal article" date="2011" name="J. Bacteriol.">
        <title>Genomes of three methylotrophs from a single niche uncover genetic and metabolic divergence of Methylophilaceae.</title>
        <authorList>
            <person name="Lapidus A."/>
            <person name="Clum A."/>
            <person name="Labutti K."/>
            <person name="Kaluzhnaya M.G."/>
            <person name="Lim S."/>
            <person name="Beck D.A."/>
            <person name="Glavina Del Rio T."/>
            <person name="Nolan M."/>
            <person name="Mavromatis K."/>
            <person name="Huntemann M."/>
            <person name="Lucas S."/>
            <person name="Lidstrom M.E."/>
            <person name="Ivanova N."/>
            <person name="Chistoserdova L."/>
        </authorList>
    </citation>
    <scope>NUCLEOTIDE SEQUENCE [LARGE SCALE GENOMIC DNA]</scope>
    <source>
        <strain evidence="11 12">301</strain>
    </source>
</reference>
<evidence type="ECO:0000259" key="9">
    <source>
        <dbReference type="PROSITE" id="PS50883"/>
    </source>
</evidence>
<dbReference type="SUPFAM" id="SSF141868">
    <property type="entry name" value="EAL domain-like"/>
    <property type="match status" value="1"/>
</dbReference>
<evidence type="ECO:0000313" key="12">
    <source>
        <dbReference type="Proteomes" id="UP000000383"/>
    </source>
</evidence>
<dbReference type="Pfam" id="PF05231">
    <property type="entry name" value="MASE1"/>
    <property type="match status" value="1"/>
</dbReference>
<dbReference type="NCBIfam" id="TIGR00254">
    <property type="entry name" value="GGDEF"/>
    <property type="match status" value="1"/>
</dbReference>
<dbReference type="PANTHER" id="PTHR44757:SF2">
    <property type="entry name" value="BIOFILM ARCHITECTURE MAINTENANCE PROTEIN MBAA"/>
    <property type="match status" value="1"/>
</dbReference>
<dbReference type="InterPro" id="IPR052155">
    <property type="entry name" value="Biofilm_reg_signaling"/>
</dbReference>
<dbReference type="eggNOG" id="COG5001">
    <property type="taxonomic scope" value="Bacteria"/>
</dbReference>
<dbReference type="GO" id="GO:0005886">
    <property type="term" value="C:plasma membrane"/>
    <property type="evidence" value="ECO:0007669"/>
    <property type="project" value="UniProtKB-SubCell"/>
</dbReference>
<dbReference type="GO" id="GO:0003824">
    <property type="term" value="F:catalytic activity"/>
    <property type="evidence" value="ECO:0007669"/>
    <property type="project" value="UniProtKB-ARBA"/>
</dbReference>
<evidence type="ECO:0000256" key="5">
    <source>
        <dbReference type="ARBA" id="ARBA00023136"/>
    </source>
</evidence>
<evidence type="ECO:0000256" key="4">
    <source>
        <dbReference type="ARBA" id="ARBA00022989"/>
    </source>
</evidence>
<dbReference type="SMART" id="SM00086">
    <property type="entry name" value="PAC"/>
    <property type="match status" value="2"/>
</dbReference>
<dbReference type="SMART" id="SM00267">
    <property type="entry name" value="GGDEF"/>
    <property type="match status" value="1"/>
</dbReference>
<protein>
    <submittedName>
        <fullName evidence="11">Diguanylate cyclase/phosphodiesterase with PAS/PAC and GAF sensor(S)</fullName>
    </submittedName>
</protein>
<feature type="domain" description="PAC" evidence="8">
    <location>
        <begin position="386"/>
        <end position="437"/>
    </location>
</feature>
<proteinExistence type="predicted"/>
<dbReference type="Pfam" id="PF00990">
    <property type="entry name" value="GGDEF"/>
    <property type="match status" value="1"/>
</dbReference>
<sequence>MALSYQLKQIYRWSDLPLLLGISLAYALLAKIALGYFSANGVVSMVWPSSGLALAALILGKKKYWPSIFIGALTGNIMQGSPISISMVIAFGNSLEALCCFWILSHIQRFKPTLEQPRDFLWLSVVGILGSVVSAAIGVSTLVLNGMVPKSAAWHNFFNWWQGDMLGILLVTPLILVWRQVPYDWIKRERITEAIICFGLSFFAGQVIFIGWFYGIFGITARGYWVFLFVTWAAVRFGRHGALLVLVMTAIQMLLGMVLAVGGATNNQVPVGLLNFWLYMLALTIVGLLIALVIDRVKSTESLLLQKNTLFNKISQRVPGVIYQFRLYPDGRSCFPFASEAIQEMFGISPLQAKDDAAVAFSNIHIEDYDGVIVSMQQSARTLLLWQYEFRVVLPNQGVRWRLGESQPEKMEDGSILWHGFITDITERKQADDRIKRLSMLYKAISEINLAVVRMEQQSELFPLVCRCAVEFGGMKIAWVGQLDNASDMILPVAKYGDTSRHLDNIKVSSSADVLEGRSTTGTALRENRPIIINDFMTNPMTAPWVKNAVAIGWASAAAFPIQRGGKKFAVLTVCHEFANAFDLEAIALLEEMSKDISFALDNFDREMQRKAGEESLRIAASVYDTSSEGILITDANNSIIAINPAFTKITGYNLDEVIGRNPRMLSSGRHDATFFKKMWHEINTTGQWQGDIWDRRKNDEIYPKRLMINTVYNEDGAVQRRIAMFTDITQKTEAEQLIWKQANFDFLTGLPNRQMFHDRLNQEIKKTNRNNLQLALLFIDLDRFKEINDNFGHDVGDAMLKEAAIRLNKCVRETDTLSRLGGDEFTVILGQLNDLSVIERAVQDILNKMTEAFYLGDEVVYISASVGIALYPDDASTNETLLTSADQAMYAAKQLGRNRYHYFTQAMQKSTQKRMRLTNELRGAQEAGQLRLYYQPIIELANNSIHKAEALIRWQHPTRGQISPAEFIPIAEETGLINSIGEWVFHEAVKQASHWRATYHSEFQISINKSPVQFRDDTLKYAAWPDQLKEIGLSGQSIVVEITEGMLMDASDLITSKLLAFRDAGVQVALDDFGTGYSSLSYLKKFDIDYLKIDQSFTRNLSPTSADMALCEAIIVMAHKLGIKVIAEGVETIEQRDLLIAADCDYAQGYLFSRPVPPDEFERLLTES</sequence>
<dbReference type="InterPro" id="IPR007895">
    <property type="entry name" value="MASE1"/>
</dbReference>
<feature type="domain" description="EAL" evidence="9">
    <location>
        <begin position="915"/>
        <end position="1169"/>
    </location>
</feature>
<dbReference type="PROSITE" id="PS50883">
    <property type="entry name" value="EAL"/>
    <property type="match status" value="1"/>
</dbReference>
<accession>D7DLY0</accession>
<dbReference type="InterPro" id="IPR003018">
    <property type="entry name" value="GAF"/>
</dbReference>
<keyword evidence="4 6" id="KW-1133">Transmembrane helix</keyword>
<dbReference type="InterPro" id="IPR000014">
    <property type="entry name" value="PAS"/>
</dbReference>
<dbReference type="OrthoDB" id="8588402at2"/>